<comment type="catalytic activity">
    <reaction evidence="9 10">
        <text>XTP + H2O = XMP + diphosphate + H(+)</text>
        <dbReference type="Rhea" id="RHEA:28610"/>
        <dbReference type="ChEBI" id="CHEBI:15377"/>
        <dbReference type="ChEBI" id="CHEBI:15378"/>
        <dbReference type="ChEBI" id="CHEBI:33019"/>
        <dbReference type="ChEBI" id="CHEBI:57464"/>
        <dbReference type="ChEBI" id="CHEBI:61314"/>
        <dbReference type="EC" id="3.6.1.66"/>
    </reaction>
</comment>
<protein>
    <recommendedName>
        <fullName evidence="10">dITP/XTP pyrophosphatase</fullName>
        <ecNumber evidence="10">3.6.1.66</ecNumber>
    </recommendedName>
    <alternativeName>
        <fullName evidence="10">Non-canonical purine NTP pyrophosphatase</fullName>
    </alternativeName>
    <alternativeName>
        <fullName evidence="10">Non-standard purine NTP pyrophosphatase</fullName>
    </alternativeName>
    <alternativeName>
        <fullName evidence="10">Nucleoside-triphosphate diphosphatase</fullName>
    </alternativeName>
    <alternativeName>
        <fullName evidence="10">Nucleoside-triphosphate pyrophosphatase</fullName>
        <shortName evidence="10">NTPase</shortName>
    </alternativeName>
</protein>
<evidence type="ECO:0000256" key="7">
    <source>
        <dbReference type="ARBA" id="ARBA00023080"/>
    </source>
</evidence>
<sequence>MKTLIFASSNPNKIKEVREMLDGLFEVKGLLDIGCTKDIPETADTIEGNALLKARYVVENYGLNCFSEDTGLEVFALKGAPGVHSARYSGEGRDPQANIDLLQQNLAPHADRSARFKTVIALILDGKEHLFEGLVYGQIRKEQHGSGGFGYDPVFVPDGYALSFAEMDKTEKNRISHRGRAVQKLLDFLKEG</sequence>
<keyword evidence="3 10" id="KW-0479">Metal-binding</keyword>
<dbReference type="HAMAP" id="MF_01405">
    <property type="entry name" value="Non_canon_purine_NTPase"/>
    <property type="match status" value="1"/>
</dbReference>
<keyword evidence="6 10" id="KW-0460">Magnesium</keyword>
<dbReference type="GO" id="GO:0046872">
    <property type="term" value="F:metal ion binding"/>
    <property type="evidence" value="ECO:0007669"/>
    <property type="project" value="UniProtKB-KW"/>
</dbReference>
<reference key="2">
    <citation type="submission" date="2011-04" db="EMBL/GenBank/DDBJ databases">
        <title>Complete sequence of chromosome of Haliscomenobacter hydrossis DSM 1100.</title>
        <authorList>
            <consortium name="US DOE Joint Genome Institute (JGI-PGF)"/>
            <person name="Lucas S."/>
            <person name="Han J."/>
            <person name="Lapidus A."/>
            <person name="Bruce D."/>
            <person name="Goodwin L."/>
            <person name="Pitluck S."/>
            <person name="Peters L."/>
            <person name="Kyrpides N."/>
            <person name="Mavromatis K."/>
            <person name="Ivanova N."/>
            <person name="Ovchinnikova G."/>
            <person name="Pagani I."/>
            <person name="Daligault H."/>
            <person name="Detter J.C."/>
            <person name="Han C."/>
            <person name="Land M."/>
            <person name="Hauser L."/>
            <person name="Markowitz V."/>
            <person name="Cheng J.-F."/>
            <person name="Hugenholtz P."/>
            <person name="Woyke T."/>
            <person name="Wu D."/>
            <person name="Verbarg S."/>
            <person name="Frueling A."/>
            <person name="Brambilla E."/>
            <person name="Klenk H.-P."/>
            <person name="Eisen J.A."/>
        </authorList>
    </citation>
    <scope>NUCLEOTIDE SEQUENCE</scope>
    <source>
        <strain>DSM 1100</strain>
    </source>
</reference>
<evidence type="ECO:0000256" key="1">
    <source>
        <dbReference type="ARBA" id="ARBA00008023"/>
    </source>
</evidence>
<dbReference type="InterPro" id="IPR020922">
    <property type="entry name" value="dITP/XTP_pyrophosphatase"/>
</dbReference>
<feature type="active site" description="Proton acceptor" evidence="10">
    <location>
        <position position="69"/>
    </location>
</feature>
<feature type="binding site" evidence="10">
    <location>
        <begin position="149"/>
        <end position="152"/>
    </location>
    <ligand>
        <name>substrate</name>
    </ligand>
</feature>
<dbReference type="EC" id="3.6.1.66" evidence="10"/>
<feature type="binding site" evidence="10">
    <location>
        <position position="70"/>
    </location>
    <ligand>
        <name>substrate</name>
    </ligand>
</feature>
<dbReference type="GO" id="GO:0009146">
    <property type="term" value="P:purine nucleoside triphosphate catabolic process"/>
    <property type="evidence" value="ECO:0007669"/>
    <property type="project" value="UniProtKB-UniRule"/>
</dbReference>
<feature type="binding site" evidence="10">
    <location>
        <position position="172"/>
    </location>
    <ligand>
        <name>substrate</name>
    </ligand>
</feature>
<evidence type="ECO:0000256" key="5">
    <source>
        <dbReference type="ARBA" id="ARBA00022801"/>
    </source>
</evidence>
<evidence type="ECO:0000313" key="13">
    <source>
        <dbReference type="Proteomes" id="UP000008461"/>
    </source>
</evidence>
<dbReference type="GO" id="GO:0035870">
    <property type="term" value="F:dITP diphosphatase activity"/>
    <property type="evidence" value="ECO:0007669"/>
    <property type="project" value="UniProtKB-UniRule"/>
</dbReference>
<dbReference type="HOGENOM" id="CLU_082080_0_2_10"/>
<dbReference type="GO" id="GO:0017111">
    <property type="term" value="F:ribonucleoside triphosphate phosphatase activity"/>
    <property type="evidence" value="ECO:0007669"/>
    <property type="project" value="InterPro"/>
</dbReference>
<dbReference type="GO" id="GO:0009117">
    <property type="term" value="P:nucleotide metabolic process"/>
    <property type="evidence" value="ECO:0007669"/>
    <property type="project" value="UniProtKB-KW"/>
</dbReference>
<evidence type="ECO:0000256" key="8">
    <source>
        <dbReference type="ARBA" id="ARBA00051875"/>
    </source>
</evidence>
<comment type="catalytic activity">
    <reaction evidence="10">
        <text>ITP + H2O = IMP + diphosphate + H(+)</text>
        <dbReference type="Rhea" id="RHEA:29399"/>
        <dbReference type="ChEBI" id="CHEBI:15377"/>
        <dbReference type="ChEBI" id="CHEBI:15378"/>
        <dbReference type="ChEBI" id="CHEBI:33019"/>
        <dbReference type="ChEBI" id="CHEBI:58053"/>
        <dbReference type="ChEBI" id="CHEBI:61402"/>
        <dbReference type="EC" id="3.6.1.66"/>
    </reaction>
</comment>
<evidence type="ECO:0000256" key="6">
    <source>
        <dbReference type="ARBA" id="ARBA00022842"/>
    </source>
</evidence>
<keyword evidence="5 10" id="KW-0378">Hydrolase</keyword>
<dbReference type="eggNOG" id="COG0127">
    <property type="taxonomic scope" value="Bacteria"/>
</dbReference>
<dbReference type="FunFam" id="3.90.950.10:FF:000001">
    <property type="entry name" value="dITP/XTP pyrophosphatase"/>
    <property type="match status" value="1"/>
</dbReference>
<comment type="catalytic activity">
    <reaction evidence="8 10">
        <text>dITP + H2O = dIMP + diphosphate + H(+)</text>
        <dbReference type="Rhea" id="RHEA:28342"/>
        <dbReference type="ChEBI" id="CHEBI:15377"/>
        <dbReference type="ChEBI" id="CHEBI:15378"/>
        <dbReference type="ChEBI" id="CHEBI:33019"/>
        <dbReference type="ChEBI" id="CHEBI:61194"/>
        <dbReference type="ChEBI" id="CHEBI:61382"/>
        <dbReference type="EC" id="3.6.1.66"/>
    </reaction>
</comment>
<feature type="binding site" evidence="10">
    <location>
        <begin position="8"/>
        <end position="13"/>
    </location>
    <ligand>
        <name>substrate</name>
    </ligand>
</feature>
<evidence type="ECO:0000256" key="9">
    <source>
        <dbReference type="ARBA" id="ARBA00052017"/>
    </source>
</evidence>
<dbReference type="InterPro" id="IPR002637">
    <property type="entry name" value="RdgB/HAM1"/>
</dbReference>
<evidence type="ECO:0000256" key="4">
    <source>
        <dbReference type="ARBA" id="ARBA00022741"/>
    </source>
</evidence>
<dbReference type="CDD" id="cd00515">
    <property type="entry name" value="HAM1"/>
    <property type="match status" value="1"/>
</dbReference>
<dbReference type="KEGG" id="hhy:Halhy_0054"/>
<comment type="similarity">
    <text evidence="1 10 11">Belongs to the HAM1 NTPase family.</text>
</comment>
<feature type="binding site" evidence="10">
    <location>
        <begin position="177"/>
        <end position="178"/>
    </location>
    <ligand>
        <name>substrate</name>
    </ligand>
</feature>
<reference evidence="12 13" key="1">
    <citation type="journal article" date="2011" name="Stand. Genomic Sci.">
        <title>Complete genome sequence of Haliscomenobacter hydrossis type strain (O).</title>
        <authorList>
            <consortium name="US DOE Joint Genome Institute (JGI-PGF)"/>
            <person name="Daligault H."/>
            <person name="Lapidus A."/>
            <person name="Zeytun A."/>
            <person name="Nolan M."/>
            <person name="Lucas S."/>
            <person name="Del Rio T.G."/>
            <person name="Tice H."/>
            <person name="Cheng J.F."/>
            <person name="Tapia R."/>
            <person name="Han C."/>
            <person name="Goodwin L."/>
            <person name="Pitluck S."/>
            <person name="Liolios K."/>
            <person name="Pagani I."/>
            <person name="Ivanova N."/>
            <person name="Huntemann M."/>
            <person name="Mavromatis K."/>
            <person name="Mikhailova N."/>
            <person name="Pati A."/>
            <person name="Chen A."/>
            <person name="Palaniappan K."/>
            <person name="Land M."/>
            <person name="Hauser L."/>
            <person name="Brambilla E.M."/>
            <person name="Rohde M."/>
            <person name="Verbarg S."/>
            <person name="Goker M."/>
            <person name="Bristow J."/>
            <person name="Eisen J.A."/>
            <person name="Markowitz V."/>
            <person name="Hugenholtz P."/>
            <person name="Kyrpides N.C."/>
            <person name="Klenk H.P."/>
            <person name="Woyke T."/>
        </authorList>
    </citation>
    <scope>NUCLEOTIDE SEQUENCE [LARGE SCALE GENOMIC DNA]</scope>
    <source>
        <strain evidence="13">ATCC 27775 / DSM 1100 / LMG 10767 / O</strain>
    </source>
</reference>
<dbReference type="EMBL" id="CP002691">
    <property type="protein sequence ID" value="AEE47968.1"/>
    <property type="molecule type" value="Genomic_DNA"/>
</dbReference>
<dbReference type="PANTHER" id="PTHR11067:SF9">
    <property type="entry name" value="INOSINE TRIPHOSPHATE PYROPHOSPHATASE"/>
    <property type="match status" value="1"/>
</dbReference>
<dbReference type="STRING" id="760192.Halhy_0054"/>
<comment type="caution">
    <text evidence="10">Lacks conserved residue(s) required for the propagation of feature annotation.</text>
</comment>
<dbReference type="NCBIfam" id="NF011398">
    <property type="entry name" value="PRK14823.1"/>
    <property type="match status" value="1"/>
</dbReference>
<dbReference type="GO" id="GO:0036222">
    <property type="term" value="F:XTP diphosphatase activity"/>
    <property type="evidence" value="ECO:0007669"/>
    <property type="project" value="UniProtKB-UniRule"/>
</dbReference>
<comment type="subunit">
    <text evidence="2 10">Homodimer.</text>
</comment>
<dbReference type="GO" id="GO:0036220">
    <property type="term" value="F:ITP diphosphatase activity"/>
    <property type="evidence" value="ECO:0007669"/>
    <property type="project" value="UniProtKB-UniRule"/>
</dbReference>
<keyword evidence="4 10" id="KW-0547">Nucleotide-binding</keyword>
<evidence type="ECO:0000313" key="12">
    <source>
        <dbReference type="EMBL" id="AEE47968.1"/>
    </source>
</evidence>
<dbReference type="GO" id="GO:0000166">
    <property type="term" value="F:nucleotide binding"/>
    <property type="evidence" value="ECO:0007669"/>
    <property type="project" value="UniProtKB-KW"/>
</dbReference>
<feature type="binding site" evidence="10">
    <location>
        <position position="69"/>
    </location>
    <ligand>
        <name>Mg(2+)</name>
        <dbReference type="ChEBI" id="CHEBI:18420"/>
    </ligand>
</feature>
<organism evidence="12 13">
    <name type="scientific">Haliscomenobacter hydrossis (strain ATCC 27775 / DSM 1100 / LMG 10767 / O)</name>
    <dbReference type="NCBI Taxonomy" id="760192"/>
    <lineage>
        <taxon>Bacteria</taxon>
        <taxon>Pseudomonadati</taxon>
        <taxon>Bacteroidota</taxon>
        <taxon>Saprospiria</taxon>
        <taxon>Saprospirales</taxon>
        <taxon>Haliscomenobacteraceae</taxon>
        <taxon>Haliscomenobacter</taxon>
    </lineage>
</organism>
<name>F4KRH8_HALH1</name>
<dbReference type="Pfam" id="PF01725">
    <property type="entry name" value="Ham1p_like"/>
    <property type="match status" value="1"/>
</dbReference>
<evidence type="ECO:0000256" key="2">
    <source>
        <dbReference type="ARBA" id="ARBA00011738"/>
    </source>
</evidence>
<keyword evidence="7 10" id="KW-0546">Nucleotide metabolism</keyword>
<keyword evidence="13" id="KW-1185">Reference proteome</keyword>
<dbReference type="PANTHER" id="PTHR11067">
    <property type="entry name" value="INOSINE TRIPHOSPHATE PYROPHOSPHATASE/HAM1 PROTEIN"/>
    <property type="match status" value="1"/>
</dbReference>
<dbReference type="InterPro" id="IPR029001">
    <property type="entry name" value="ITPase-like_fam"/>
</dbReference>
<proteinExistence type="inferred from homology"/>
<evidence type="ECO:0000256" key="3">
    <source>
        <dbReference type="ARBA" id="ARBA00022723"/>
    </source>
</evidence>
<accession>F4KRH8</accession>
<dbReference type="Proteomes" id="UP000008461">
    <property type="component" value="Chromosome"/>
</dbReference>
<comment type="function">
    <text evidence="10">Pyrophosphatase that catalyzes the hydrolysis of nucleoside triphosphates to their monophosphate derivatives, with a high preference for the non-canonical purine nucleotides XTP (xanthosine triphosphate), dITP (deoxyinosine triphosphate) and ITP. Seems to function as a house-cleaning enzyme that removes non-canonical purine nucleotides from the nucleotide pool, thus preventing their incorporation into DNA/RNA and avoiding chromosomal lesions.</text>
</comment>
<comment type="cofactor">
    <cofactor evidence="10">
        <name>Mg(2+)</name>
        <dbReference type="ChEBI" id="CHEBI:18420"/>
    </cofactor>
    <text evidence="10">Binds 1 Mg(2+) ion per subunit.</text>
</comment>
<evidence type="ECO:0000256" key="11">
    <source>
        <dbReference type="RuleBase" id="RU003781"/>
    </source>
</evidence>
<dbReference type="SUPFAM" id="SSF52972">
    <property type="entry name" value="ITPase-like"/>
    <property type="match status" value="1"/>
</dbReference>
<evidence type="ECO:0000256" key="10">
    <source>
        <dbReference type="HAMAP-Rule" id="MF_01405"/>
    </source>
</evidence>
<dbReference type="NCBIfam" id="TIGR00042">
    <property type="entry name" value="RdgB/HAM1 family non-canonical purine NTP pyrophosphatase"/>
    <property type="match status" value="1"/>
</dbReference>
<dbReference type="GO" id="GO:0005829">
    <property type="term" value="C:cytosol"/>
    <property type="evidence" value="ECO:0007669"/>
    <property type="project" value="TreeGrafter"/>
</dbReference>
<dbReference type="Gene3D" id="3.90.950.10">
    <property type="match status" value="1"/>
</dbReference>
<dbReference type="AlphaFoldDB" id="F4KRH8"/>
<gene>
    <name evidence="12" type="ordered locus">Halhy_0054</name>
</gene>